<keyword evidence="1" id="KW-0808">Transferase</keyword>
<dbReference type="PANTHER" id="PTHR46401">
    <property type="entry name" value="GLYCOSYLTRANSFERASE WBBK-RELATED"/>
    <property type="match status" value="1"/>
</dbReference>
<dbReference type="AlphaFoldDB" id="A0A150XBY3"/>
<dbReference type="CDD" id="cd03809">
    <property type="entry name" value="GT4_MtfB-like"/>
    <property type="match status" value="1"/>
</dbReference>
<name>A0A150XBY3_ROSEK</name>
<dbReference type="GO" id="GO:0016757">
    <property type="term" value="F:glycosyltransferase activity"/>
    <property type="evidence" value="ECO:0007669"/>
    <property type="project" value="InterPro"/>
</dbReference>
<keyword evidence="4" id="KW-1185">Reference proteome</keyword>
<dbReference type="OrthoDB" id="9801609at2"/>
<proteinExistence type="predicted"/>
<dbReference type="RefSeq" id="WP_062591309.1">
    <property type="nucleotide sequence ID" value="NZ_LQZQ01000023.1"/>
</dbReference>
<evidence type="ECO:0000313" key="3">
    <source>
        <dbReference type="EMBL" id="KYG76231.1"/>
    </source>
</evidence>
<accession>A0A150XBY3</accession>
<organism evidence="3 4">
    <name type="scientific">Roseivirga ehrenbergii (strain DSM 102268 / JCM 13514 / KCTC 12282 / NCIMB 14502 / KMM 6017)</name>
    <dbReference type="NCBI Taxonomy" id="279360"/>
    <lineage>
        <taxon>Bacteria</taxon>
        <taxon>Pseudomonadati</taxon>
        <taxon>Bacteroidota</taxon>
        <taxon>Cytophagia</taxon>
        <taxon>Cytophagales</taxon>
        <taxon>Roseivirgaceae</taxon>
        <taxon>Roseivirga</taxon>
    </lineage>
</organism>
<dbReference type="EMBL" id="LQZQ01000023">
    <property type="protein sequence ID" value="KYG76231.1"/>
    <property type="molecule type" value="Genomic_DNA"/>
</dbReference>
<dbReference type="PANTHER" id="PTHR46401:SF2">
    <property type="entry name" value="GLYCOSYLTRANSFERASE WBBK-RELATED"/>
    <property type="match status" value="1"/>
</dbReference>
<evidence type="ECO:0000256" key="1">
    <source>
        <dbReference type="ARBA" id="ARBA00022679"/>
    </source>
</evidence>
<dbReference type="Gene3D" id="3.40.50.2000">
    <property type="entry name" value="Glycogen Phosphorylase B"/>
    <property type="match status" value="1"/>
</dbReference>
<dbReference type="Pfam" id="PF00534">
    <property type="entry name" value="Glycos_transf_1"/>
    <property type="match status" value="1"/>
</dbReference>
<reference evidence="3" key="1">
    <citation type="submission" date="2016-01" db="EMBL/GenBank/DDBJ databases">
        <title>Genome sequencing of Roseivirga ehrenbergii KMM 6017.</title>
        <authorList>
            <person name="Selvaratnam C."/>
            <person name="Thevarajoo S."/>
            <person name="Goh K.M."/>
            <person name="Ee R."/>
            <person name="Chan K.-G."/>
            <person name="Chong C.S."/>
        </authorList>
    </citation>
    <scope>NUCLEOTIDE SEQUENCE [LARGE SCALE GENOMIC DNA]</scope>
    <source>
        <strain evidence="3">KMM 6017</strain>
    </source>
</reference>
<dbReference type="InterPro" id="IPR001296">
    <property type="entry name" value="Glyco_trans_1"/>
</dbReference>
<protein>
    <recommendedName>
        <fullName evidence="2">Glycosyl transferase family 1 domain-containing protein</fullName>
    </recommendedName>
</protein>
<evidence type="ECO:0000259" key="2">
    <source>
        <dbReference type="Pfam" id="PF00534"/>
    </source>
</evidence>
<dbReference type="Proteomes" id="UP000075583">
    <property type="component" value="Unassembled WGS sequence"/>
</dbReference>
<comment type="caution">
    <text evidence="3">The sequence shown here is derived from an EMBL/GenBank/DDBJ whole genome shotgun (WGS) entry which is preliminary data.</text>
</comment>
<evidence type="ECO:0000313" key="4">
    <source>
        <dbReference type="Proteomes" id="UP000075583"/>
    </source>
</evidence>
<gene>
    <name evidence="3" type="ORF">MB14_03005</name>
</gene>
<sequence>MKRVLVDVGYLNTAVGGIGTYINQILGEIESQGEKKFKYILTPSKNKVSRSIYLNEKPDRIKSVLHHLEYFLRKQFVLPVLCLYYKVDLLLVPDYVAPFFCFRTKKVIVLHDAFFWKFPNNYNPLWRRYFVQMIKLGLRGKAGAITTSEYTKNDLGNFLPIKTILKVVYQSPKLLPKNEHKVELLEMQLNRKEYILHVGTFDPRKNLPLLIASFNDLIKSDSKFENIKLVLAGATAESLNQNVILKIRRLILEFGIYESVFITGFVNDSTLASLYRNALIYVFPSVDEGFGIPIVESFSADLPVLVSDKGALKEIGGDAVLVFNSSDRLDLKLKMERLCQDVSLRNLLIHNGRMRLKKFTRDNFFKDLEDAIEEISLELKK</sequence>
<dbReference type="STRING" id="279360.MB14_03005"/>
<feature type="domain" description="Glycosyl transferase family 1" evidence="2">
    <location>
        <begin position="191"/>
        <end position="353"/>
    </location>
</feature>
<dbReference type="SUPFAM" id="SSF53756">
    <property type="entry name" value="UDP-Glycosyltransferase/glycogen phosphorylase"/>
    <property type="match status" value="1"/>
</dbReference>